<dbReference type="SUPFAM" id="SSF55729">
    <property type="entry name" value="Acyl-CoA N-acyltransferases (Nat)"/>
    <property type="match status" value="1"/>
</dbReference>
<dbReference type="Proteomes" id="UP000184440">
    <property type="component" value="Unassembled WGS sequence"/>
</dbReference>
<dbReference type="STRING" id="134849.SAMN05443668_11218"/>
<organism evidence="3 4">
    <name type="scientific">Cryptosporangium aurantiacum</name>
    <dbReference type="NCBI Taxonomy" id="134849"/>
    <lineage>
        <taxon>Bacteria</taxon>
        <taxon>Bacillati</taxon>
        <taxon>Actinomycetota</taxon>
        <taxon>Actinomycetes</taxon>
        <taxon>Cryptosporangiales</taxon>
        <taxon>Cryptosporangiaceae</taxon>
        <taxon>Cryptosporangium</taxon>
    </lineage>
</organism>
<sequence length="241" mass="26081">MACLRAPAMSLSIRPLRRDDVEGCLRVIASLPRFFAVSDSAQAEDEAERSGDDLLSGTGRSNKGDAEPEKVGAHRPKAYVSQASASPRSAHRVTGSHPVQQRRGRHGMPDDEDEPAPGGRSIAQAARDLGTQGGLVAIGPGGDVLAFLTWKRHGDKAAEITWMAVHAALRHRGVGTTLLTRLERLLATQGFQNISAITSAFSHTYEPTRQFWRGRGYAPVLELEDLWETDVALVLTKTLTP</sequence>
<dbReference type="InterPro" id="IPR016181">
    <property type="entry name" value="Acyl_CoA_acyltransferase"/>
</dbReference>
<feature type="domain" description="N-acetyltransferase" evidence="2">
    <location>
        <begin position="94"/>
        <end position="240"/>
    </location>
</feature>
<proteinExistence type="predicted"/>
<dbReference type="Pfam" id="PF00583">
    <property type="entry name" value="Acetyltransf_1"/>
    <property type="match status" value="1"/>
</dbReference>
<dbReference type="PROSITE" id="PS51186">
    <property type="entry name" value="GNAT"/>
    <property type="match status" value="1"/>
</dbReference>
<feature type="region of interest" description="Disordered" evidence="1">
    <location>
        <begin position="39"/>
        <end position="121"/>
    </location>
</feature>
<dbReference type="OrthoDB" id="5182435at2"/>
<name>A0A1M7RGP4_9ACTN</name>
<keyword evidence="4" id="KW-1185">Reference proteome</keyword>
<dbReference type="EMBL" id="FRCS01000012">
    <property type="protein sequence ID" value="SHN45386.1"/>
    <property type="molecule type" value="Genomic_DNA"/>
</dbReference>
<evidence type="ECO:0000313" key="4">
    <source>
        <dbReference type="Proteomes" id="UP000184440"/>
    </source>
</evidence>
<keyword evidence="3" id="KW-0808">Transferase</keyword>
<reference evidence="3 4" key="1">
    <citation type="submission" date="2016-11" db="EMBL/GenBank/DDBJ databases">
        <authorList>
            <person name="Jaros S."/>
            <person name="Januszkiewicz K."/>
            <person name="Wedrychowicz H."/>
        </authorList>
    </citation>
    <scope>NUCLEOTIDE SEQUENCE [LARGE SCALE GENOMIC DNA]</scope>
    <source>
        <strain evidence="3 4">DSM 46144</strain>
    </source>
</reference>
<evidence type="ECO:0000313" key="3">
    <source>
        <dbReference type="EMBL" id="SHN45386.1"/>
    </source>
</evidence>
<evidence type="ECO:0000256" key="1">
    <source>
        <dbReference type="SAM" id="MobiDB-lite"/>
    </source>
</evidence>
<gene>
    <name evidence="3" type="ORF">SAMN05443668_11218</name>
</gene>
<dbReference type="InterPro" id="IPR000182">
    <property type="entry name" value="GNAT_dom"/>
</dbReference>
<evidence type="ECO:0000259" key="2">
    <source>
        <dbReference type="PROSITE" id="PS51186"/>
    </source>
</evidence>
<accession>A0A1M7RGP4</accession>
<protein>
    <submittedName>
        <fullName evidence="3">Acetyltransferase (GNAT) family protein</fullName>
    </submittedName>
</protein>
<dbReference type="GO" id="GO:0016747">
    <property type="term" value="F:acyltransferase activity, transferring groups other than amino-acyl groups"/>
    <property type="evidence" value="ECO:0007669"/>
    <property type="project" value="InterPro"/>
</dbReference>
<dbReference type="Gene3D" id="3.40.630.30">
    <property type="match status" value="1"/>
</dbReference>
<feature type="compositionally biased region" description="Basic and acidic residues" evidence="1">
    <location>
        <begin position="62"/>
        <end position="72"/>
    </location>
</feature>
<dbReference type="AlphaFoldDB" id="A0A1M7RGP4"/>